<organism evidence="3 4">
    <name type="scientific">Massilia eurypsychrophila</name>
    <dbReference type="NCBI Taxonomy" id="1485217"/>
    <lineage>
        <taxon>Bacteria</taxon>
        <taxon>Pseudomonadati</taxon>
        <taxon>Pseudomonadota</taxon>
        <taxon>Betaproteobacteria</taxon>
        <taxon>Burkholderiales</taxon>
        <taxon>Oxalobacteraceae</taxon>
        <taxon>Telluria group</taxon>
        <taxon>Massilia</taxon>
    </lineage>
</organism>
<dbReference type="Pfam" id="PF12804">
    <property type="entry name" value="NTP_transf_3"/>
    <property type="match status" value="1"/>
</dbReference>
<gene>
    <name evidence="3" type="ORF">CR105_20250</name>
</gene>
<evidence type="ECO:0000313" key="4">
    <source>
        <dbReference type="Proteomes" id="UP000230390"/>
    </source>
</evidence>
<dbReference type="PANTHER" id="PTHR43777">
    <property type="entry name" value="MOLYBDENUM COFACTOR CYTIDYLYLTRANSFERASE"/>
    <property type="match status" value="1"/>
</dbReference>
<protein>
    <submittedName>
        <fullName evidence="3">Molybdopterin-guanine dinucleotide biosynthesis protein MobA</fullName>
    </submittedName>
</protein>
<dbReference type="InterPro" id="IPR029044">
    <property type="entry name" value="Nucleotide-diphossugar_trans"/>
</dbReference>
<name>A0A2G8TAW5_9BURK</name>
<reference evidence="3 4" key="1">
    <citation type="submission" date="2017-10" db="EMBL/GenBank/DDBJ databases">
        <title>Massilia psychrophilum sp. nov., a novel purple-pigmented bacterium isolated from Tianshan glacier, Xinjiang Municipality, China.</title>
        <authorList>
            <person name="Wang H."/>
        </authorList>
    </citation>
    <scope>NUCLEOTIDE SEQUENCE [LARGE SCALE GENOMIC DNA]</scope>
    <source>
        <strain evidence="3 4">JCM 30074</strain>
    </source>
</reference>
<evidence type="ECO:0000313" key="3">
    <source>
        <dbReference type="EMBL" id="PIL43134.1"/>
    </source>
</evidence>
<dbReference type="InterPro" id="IPR025877">
    <property type="entry name" value="MobA-like_NTP_Trfase"/>
</dbReference>
<evidence type="ECO:0000256" key="1">
    <source>
        <dbReference type="ARBA" id="ARBA00022842"/>
    </source>
</evidence>
<dbReference type="SUPFAM" id="SSF53448">
    <property type="entry name" value="Nucleotide-diphospho-sugar transferases"/>
    <property type="match status" value="1"/>
</dbReference>
<dbReference type="OrthoDB" id="5298793at2"/>
<dbReference type="GO" id="GO:0016779">
    <property type="term" value="F:nucleotidyltransferase activity"/>
    <property type="evidence" value="ECO:0007669"/>
    <property type="project" value="UniProtKB-ARBA"/>
</dbReference>
<evidence type="ECO:0000259" key="2">
    <source>
        <dbReference type="Pfam" id="PF12804"/>
    </source>
</evidence>
<proteinExistence type="predicted"/>
<dbReference type="AlphaFoldDB" id="A0A2G8TAW5"/>
<keyword evidence="1" id="KW-0460">Magnesium</keyword>
<feature type="domain" description="MobA-like NTP transferase" evidence="2">
    <location>
        <begin position="5"/>
        <end position="167"/>
    </location>
</feature>
<dbReference type="EMBL" id="PDOC01000016">
    <property type="protein sequence ID" value="PIL43134.1"/>
    <property type="molecule type" value="Genomic_DNA"/>
</dbReference>
<sequence>MTPVGILLAAGRGRRFDPSGARNKLLQPVAAGEPVVVASARAMLAVLPKVVAVVAPDDGGVADALRALGCDVTTCPDADQGMAQSLVHALRHSLPEARGWLVALGDMPHVRVSTIQALADALAGGAVIAAPVCGGRRGNPVAFGAACLPELLALSGDEGARHILKRHQVAEVAVDDPGIFQDIDQPSDLQR</sequence>
<comment type="caution">
    <text evidence="3">The sequence shown here is derived from an EMBL/GenBank/DDBJ whole genome shotgun (WGS) entry which is preliminary data.</text>
</comment>
<dbReference type="CDD" id="cd04182">
    <property type="entry name" value="GT_2_like_f"/>
    <property type="match status" value="1"/>
</dbReference>
<dbReference type="RefSeq" id="WP_099791568.1">
    <property type="nucleotide sequence ID" value="NZ_JBHLYV010000095.1"/>
</dbReference>
<keyword evidence="4" id="KW-1185">Reference proteome</keyword>
<accession>A0A2G8TAW5</accession>
<dbReference type="Proteomes" id="UP000230390">
    <property type="component" value="Unassembled WGS sequence"/>
</dbReference>
<dbReference type="PANTHER" id="PTHR43777:SF1">
    <property type="entry name" value="MOLYBDENUM COFACTOR CYTIDYLYLTRANSFERASE"/>
    <property type="match status" value="1"/>
</dbReference>
<dbReference type="Gene3D" id="3.90.550.10">
    <property type="entry name" value="Spore Coat Polysaccharide Biosynthesis Protein SpsA, Chain A"/>
    <property type="match status" value="1"/>
</dbReference>